<protein>
    <recommendedName>
        <fullName evidence="3">CRAL-TRIO domain-containing protein</fullName>
    </recommendedName>
</protein>
<sequence>MNVNRDAETVQDAGEAEARDGDAIVPLLSYVSSRVTLTNEEHQWAVAIKNAIVQTGDFTLTDFWYAQLAIIDKDDTEAALERAHKMQHFLQENDIADNLEEGGFVVTELAKMLPGYLLGWSQTPDGHQTLVVDSSKLDLRKISSHSTGMRTFFGSMYYLHTALNPDFKALRQGTVVMLECEGISWHTHFDLDFIRKYWSGFGSAYPIHFHQFKLFHTGVFVNMATAVTRELLPRYLRRKVEYGCVSPLGRLDCLYAVPDLEASTDRFLARFKCTLQLRYANEASFKLM</sequence>
<evidence type="ECO:0008006" key="3">
    <source>
        <dbReference type="Google" id="ProtNLM"/>
    </source>
</evidence>
<proteinExistence type="predicted"/>
<name>A0A9N8DMM6_9STRA</name>
<evidence type="ECO:0000313" key="1">
    <source>
        <dbReference type="EMBL" id="CAB9505041.1"/>
    </source>
</evidence>
<dbReference type="SUPFAM" id="SSF52087">
    <property type="entry name" value="CRAL/TRIO domain"/>
    <property type="match status" value="1"/>
</dbReference>
<dbReference type="EMBL" id="CAICTM010000216">
    <property type="protein sequence ID" value="CAB9505041.1"/>
    <property type="molecule type" value="Genomic_DNA"/>
</dbReference>
<reference evidence="1" key="1">
    <citation type="submission" date="2020-06" db="EMBL/GenBank/DDBJ databases">
        <authorList>
            <consortium name="Plant Systems Biology data submission"/>
        </authorList>
    </citation>
    <scope>NUCLEOTIDE SEQUENCE</scope>
    <source>
        <strain evidence="1">D6</strain>
    </source>
</reference>
<comment type="caution">
    <text evidence="1">The sequence shown here is derived from an EMBL/GenBank/DDBJ whole genome shotgun (WGS) entry which is preliminary data.</text>
</comment>
<keyword evidence="2" id="KW-1185">Reference proteome</keyword>
<accession>A0A9N8DMM6</accession>
<dbReference type="Proteomes" id="UP001153069">
    <property type="component" value="Unassembled WGS sequence"/>
</dbReference>
<dbReference type="InterPro" id="IPR036865">
    <property type="entry name" value="CRAL-TRIO_dom_sf"/>
</dbReference>
<gene>
    <name evidence="1" type="ORF">SEMRO_217_G089661.1</name>
</gene>
<dbReference type="AlphaFoldDB" id="A0A9N8DMM6"/>
<evidence type="ECO:0000313" key="2">
    <source>
        <dbReference type="Proteomes" id="UP001153069"/>
    </source>
</evidence>
<dbReference type="Gene3D" id="3.40.525.10">
    <property type="entry name" value="CRAL-TRIO lipid binding domain"/>
    <property type="match status" value="1"/>
</dbReference>
<organism evidence="1 2">
    <name type="scientific">Seminavis robusta</name>
    <dbReference type="NCBI Taxonomy" id="568900"/>
    <lineage>
        <taxon>Eukaryota</taxon>
        <taxon>Sar</taxon>
        <taxon>Stramenopiles</taxon>
        <taxon>Ochrophyta</taxon>
        <taxon>Bacillariophyta</taxon>
        <taxon>Bacillariophyceae</taxon>
        <taxon>Bacillariophycidae</taxon>
        <taxon>Naviculales</taxon>
        <taxon>Naviculaceae</taxon>
        <taxon>Seminavis</taxon>
    </lineage>
</organism>